<evidence type="ECO:0000313" key="5">
    <source>
        <dbReference type="EMBL" id="THE65541.1"/>
    </source>
</evidence>
<feature type="domain" description="HVO-0513-like N-terminal" evidence="4">
    <location>
        <begin position="16"/>
        <end position="151"/>
    </location>
</feature>
<sequence>MKYLRFSLRQPDWMLHPMQQFIRERDVVQYEELLSWNIETGNETEYELFYVEADREPYEEAIASVASIRWYRITEIDDESFYVYLCQETRPEDKTWREAYTTLDLVVLPPIIYDSDASFEMTLVGAGDDLRTLLETLPDDLEVTVDAIGEFDRRHKTIATDCTERQFEALQVAVETGYYDVPRNGTLADVAYELDCAEGTASHLLRQGEAAVIKRLTQRYRATSRCGG</sequence>
<dbReference type="Proteomes" id="UP000318864">
    <property type="component" value="Unassembled WGS sequence"/>
</dbReference>
<dbReference type="Pfam" id="PF24278">
    <property type="entry name" value="HVO_0513_N"/>
    <property type="match status" value="1"/>
</dbReference>
<dbReference type="AlphaFoldDB" id="A0A4S3TMS3"/>
<accession>A0A4S3TMS3</accession>
<keyword evidence="2" id="KW-0804">Transcription</keyword>
<organism evidence="5 6">
    <name type="scientific">Salinadaptatus halalkaliphilus</name>
    <dbReference type="NCBI Taxonomy" id="2419781"/>
    <lineage>
        <taxon>Archaea</taxon>
        <taxon>Methanobacteriati</taxon>
        <taxon>Methanobacteriota</taxon>
        <taxon>Stenosarchaea group</taxon>
        <taxon>Halobacteria</taxon>
        <taxon>Halobacteriales</taxon>
        <taxon>Natrialbaceae</taxon>
        <taxon>Salinadaptatus</taxon>
    </lineage>
</organism>
<comment type="caution">
    <text evidence="5">The sequence shown here is derived from an EMBL/GenBank/DDBJ whole genome shotgun (WGS) entry which is preliminary data.</text>
</comment>
<protein>
    <submittedName>
        <fullName evidence="5">DNA-binding protein</fullName>
    </submittedName>
</protein>
<name>A0A4S3TMS3_9EURY</name>
<reference evidence="5 6" key="1">
    <citation type="submission" date="2018-10" db="EMBL/GenBank/DDBJ databases">
        <title>Natronolimnobius sp. XQ-INN 246 isolated from Inner Mongolia Autonomous Region of China.</title>
        <authorList>
            <person name="Xue Q."/>
        </authorList>
    </citation>
    <scope>NUCLEOTIDE SEQUENCE [LARGE SCALE GENOMIC DNA]</scope>
    <source>
        <strain evidence="5 6">XQ-INN 246</strain>
    </source>
</reference>
<keyword evidence="5" id="KW-0238">DNA-binding</keyword>
<proteinExistence type="predicted"/>
<gene>
    <name evidence="5" type="ORF">D8Y22_06915</name>
</gene>
<feature type="domain" description="HTH bat-type" evidence="3">
    <location>
        <begin position="163"/>
        <end position="213"/>
    </location>
</feature>
<dbReference type="InterPro" id="IPR056493">
    <property type="entry name" value="HVO_0513_N"/>
</dbReference>
<dbReference type="GO" id="GO:0003677">
    <property type="term" value="F:DNA binding"/>
    <property type="evidence" value="ECO:0007669"/>
    <property type="project" value="UniProtKB-KW"/>
</dbReference>
<evidence type="ECO:0000313" key="6">
    <source>
        <dbReference type="Proteomes" id="UP000318864"/>
    </source>
</evidence>
<evidence type="ECO:0000256" key="1">
    <source>
        <dbReference type="ARBA" id="ARBA00023015"/>
    </source>
</evidence>
<evidence type="ECO:0000259" key="3">
    <source>
        <dbReference type="Pfam" id="PF04967"/>
    </source>
</evidence>
<dbReference type="PANTHER" id="PTHR34236">
    <property type="entry name" value="DIMETHYL SULFOXIDE REDUCTASE TRANSCRIPTIONAL ACTIVATOR"/>
    <property type="match status" value="1"/>
</dbReference>
<dbReference type="InterPro" id="IPR007050">
    <property type="entry name" value="HTH_bacterioopsin"/>
</dbReference>
<evidence type="ECO:0000259" key="4">
    <source>
        <dbReference type="Pfam" id="PF24278"/>
    </source>
</evidence>
<keyword evidence="1" id="KW-0805">Transcription regulation</keyword>
<evidence type="ECO:0000256" key="2">
    <source>
        <dbReference type="ARBA" id="ARBA00023163"/>
    </source>
</evidence>
<keyword evidence="6" id="KW-1185">Reference proteome</keyword>
<dbReference type="Pfam" id="PF04967">
    <property type="entry name" value="HTH_10"/>
    <property type="match status" value="1"/>
</dbReference>
<dbReference type="EMBL" id="RBZW01000019">
    <property type="protein sequence ID" value="THE65541.1"/>
    <property type="molecule type" value="Genomic_DNA"/>
</dbReference>
<dbReference type="OrthoDB" id="27447at2157"/>
<dbReference type="PANTHER" id="PTHR34236:SF1">
    <property type="entry name" value="DIMETHYL SULFOXIDE REDUCTASE TRANSCRIPTIONAL ACTIVATOR"/>
    <property type="match status" value="1"/>
</dbReference>